<accession>A0ABW5L296</accession>
<organism evidence="1 2">
    <name type="scientific">Sphingobacterium tabacisoli</name>
    <dbReference type="NCBI Taxonomy" id="2044855"/>
    <lineage>
        <taxon>Bacteria</taxon>
        <taxon>Pseudomonadati</taxon>
        <taxon>Bacteroidota</taxon>
        <taxon>Sphingobacteriia</taxon>
        <taxon>Sphingobacteriales</taxon>
        <taxon>Sphingobacteriaceae</taxon>
        <taxon>Sphingobacterium</taxon>
    </lineage>
</organism>
<keyword evidence="2" id="KW-1185">Reference proteome</keyword>
<name>A0ABW5L296_9SPHI</name>
<evidence type="ECO:0000313" key="1">
    <source>
        <dbReference type="EMBL" id="MFD2554814.1"/>
    </source>
</evidence>
<proteinExistence type="predicted"/>
<dbReference type="RefSeq" id="WP_210353203.1">
    <property type="nucleotide sequence ID" value="NZ_JAEQMU010000001.1"/>
</dbReference>
<comment type="caution">
    <text evidence="1">The sequence shown here is derived from an EMBL/GenBank/DDBJ whole genome shotgun (WGS) entry which is preliminary data.</text>
</comment>
<gene>
    <name evidence="1" type="ORF">ACFSQW_10460</name>
</gene>
<dbReference type="Proteomes" id="UP001597440">
    <property type="component" value="Unassembled WGS sequence"/>
</dbReference>
<sequence>MRLLGYLIALSSILFFSFNRQQHPLQKEWQLVAERITHFNQDHTPYDGVKDRLDSVDNIRVQFLSDGSFKSPEGDGSYTFSKDSIHLNINGKTASFRYELIDSKLMMESYIKNPTYLVRSRLYLE</sequence>
<evidence type="ECO:0000313" key="2">
    <source>
        <dbReference type="Proteomes" id="UP001597440"/>
    </source>
</evidence>
<dbReference type="EMBL" id="JBHULD010000014">
    <property type="protein sequence ID" value="MFD2554814.1"/>
    <property type="molecule type" value="Genomic_DNA"/>
</dbReference>
<protein>
    <recommendedName>
        <fullName evidence="3">Lipocalin-like domain-containing protein</fullName>
    </recommendedName>
</protein>
<evidence type="ECO:0008006" key="3">
    <source>
        <dbReference type="Google" id="ProtNLM"/>
    </source>
</evidence>
<reference evidence="2" key="1">
    <citation type="journal article" date="2019" name="Int. J. Syst. Evol. Microbiol.">
        <title>The Global Catalogue of Microorganisms (GCM) 10K type strain sequencing project: providing services to taxonomists for standard genome sequencing and annotation.</title>
        <authorList>
            <consortium name="The Broad Institute Genomics Platform"/>
            <consortium name="The Broad Institute Genome Sequencing Center for Infectious Disease"/>
            <person name="Wu L."/>
            <person name="Ma J."/>
        </authorList>
    </citation>
    <scope>NUCLEOTIDE SEQUENCE [LARGE SCALE GENOMIC DNA]</scope>
    <source>
        <strain evidence="2">KCTC 52298</strain>
    </source>
</reference>